<dbReference type="Proteomes" id="UP000036681">
    <property type="component" value="Unplaced"/>
</dbReference>
<evidence type="ECO:0000313" key="2">
    <source>
        <dbReference type="WBParaSite" id="ALUE_0000034801-mRNA-1"/>
    </source>
</evidence>
<reference evidence="2" key="1">
    <citation type="submission" date="2017-02" db="UniProtKB">
        <authorList>
            <consortium name="WormBaseParasite"/>
        </authorList>
    </citation>
    <scope>IDENTIFICATION</scope>
</reference>
<evidence type="ECO:0000313" key="1">
    <source>
        <dbReference type="Proteomes" id="UP000036681"/>
    </source>
</evidence>
<accession>A0A0M3HFQ3</accession>
<proteinExistence type="predicted"/>
<name>A0A0M3HFQ3_ASCLU</name>
<sequence>MNFRYFGISLFFRHQKVGSGHESVIYGTVSSALTARFGRLPRSFANQRPLYSQSGVFDEFLTCAMKRRAMMIGSYAWLLTVIPA</sequence>
<dbReference type="WBParaSite" id="ALUE_0000034801-mRNA-1">
    <property type="protein sequence ID" value="ALUE_0000034801-mRNA-1"/>
    <property type="gene ID" value="ALUE_0000034801"/>
</dbReference>
<protein>
    <submittedName>
        <fullName evidence="2">Secreted protein</fullName>
    </submittedName>
</protein>
<organism evidence="1 2">
    <name type="scientific">Ascaris lumbricoides</name>
    <name type="common">Giant roundworm</name>
    <dbReference type="NCBI Taxonomy" id="6252"/>
    <lineage>
        <taxon>Eukaryota</taxon>
        <taxon>Metazoa</taxon>
        <taxon>Ecdysozoa</taxon>
        <taxon>Nematoda</taxon>
        <taxon>Chromadorea</taxon>
        <taxon>Rhabditida</taxon>
        <taxon>Spirurina</taxon>
        <taxon>Ascaridomorpha</taxon>
        <taxon>Ascaridoidea</taxon>
        <taxon>Ascarididae</taxon>
        <taxon>Ascaris</taxon>
    </lineage>
</organism>
<keyword evidence="1" id="KW-1185">Reference proteome</keyword>
<dbReference type="AlphaFoldDB" id="A0A0M3HFQ3"/>